<evidence type="ECO:0000256" key="1">
    <source>
        <dbReference type="SAM" id="MobiDB-lite"/>
    </source>
</evidence>
<evidence type="ECO:0000313" key="4">
    <source>
        <dbReference type="Proteomes" id="UP000599074"/>
    </source>
</evidence>
<reference evidence="3" key="1">
    <citation type="submission" date="2021-01" db="EMBL/GenBank/DDBJ databases">
        <title>Whole genome shotgun sequence of Planosporangium mesophilum NBRC 109066.</title>
        <authorList>
            <person name="Komaki H."/>
            <person name="Tamura T."/>
        </authorList>
    </citation>
    <scope>NUCLEOTIDE SEQUENCE</scope>
    <source>
        <strain evidence="3">NBRC 109066</strain>
    </source>
</reference>
<comment type="caution">
    <text evidence="3">The sequence shown here is derived from an EMBL/GenBank/DDBJ whole genome shotgun (WGS) entry which is preliminary data.</text>
</comment>
<name>A0A8J3TIZ1_9ACTN</name>
<feature type="region of interest" description="Disordered" evidence="1">
    <location>
        <begin position="77"/>
        <end position="98"/>
    </location>
</feature>
<protein>
    <recommendedName>
        <fullName evidence="2">Helix-turn-helix domain-containing protein</fullName>
    </recommendedName>
</protein>
<proteinExistence type="predicted"/>
<evidence type="ECO:0000313" key="3">
    <source>
        <dbReference type="EMBL" id="GII26501.1"/>
    </source>
</evidence>
<dbReference type="InterPro" id="IPR041657">
    <property type="entry name" value="HTH_17"/>
</dbReference>
<dbReference type="EMBL" id="BOON01000082">
    <property type="protein sequence ID" value="GII26501.1"/>
    <property type="molecule type" value="Genomic_DNA"/>
</dbReference>
<feature type="region of interest" description="Disordered" evidence="1">
    <location>
        <begin position="1"/>
        <end position="23"/>
    </location>
</feature>
<keyword evidence="4" id="KW-1185">Reference proteome</keyword>
<gene>
    <name evidence="3" type="ORF">Pme01_60980</name>
</gene>
<dbReference type="SUPFAM" id="SSF46955">
    <property type="entry name" value="Putative DNA-binding domain"/>
    <property type="match status" value="1"/>
</dbReference>
<dbReference type="InterPro" id="IPR009061">
    <property type="entry name" value="DNA-bd_dom_put_sf"/>
</dbReference>
<dbReference type="Proteomes" id="UP000599074">
    <property type="component" value="Unassembled WGS sequence"/>
</dbReference>
<organism evidence="3 4">
    <name type="scientific">Planosporangium mesophilum</name>
    <dbReference type="NCBI Taxonomy" id="689768"/>
    <lineage>
        <taxon>Bacteria</taxon>
        <taxon>Bacillati</taxon>
        <taxon>Actinomycetota</taxon>
        <taxon>Actinomycetes</taxon>
        <taxon>Micromonosporales</taxon>
        <taxon>Micromonosporaceae</taxon>
        <taxon>Planosporangium</taxon>
    </lineage>
</organism>
<dbReference type="Pfam" id="PF12728">
    <property type="entry name" value="HTH_17"/>
    <property type="match status" value="1"/>
</dbReference>
<sequence length="153" mass="16744">MSDTRVTRSARRSASTATDRAPQIRVCGGTGTYHTNPAQILALCGSQRAPYGPLPTSTPTTTPRTAARRKALTERLSAPVGTERSTAAMAGREGRPPSLTIPEVIAELKVSRSTFYYWRQTGKAPRCIKLPNGEIRVRRVDLDEWFDSLEEAA</sequence>
<dbReference type="AlphaFoldDB" id="A0A8J3TIZ1"/>
<evidence type="ECO:0000259" key="2">
    <source>
        <dbReference type="Pfam" id="PF12728"/>
    </source>
</evidence>
<accession>A0A8J3TIZ1</accession>
<feature type="domain" description="Helix-turn-helix" evidence="2">
    <location>
        <begin position="99"/>
        <end position="147"/>
    </location>
</feature>
<feature type="compositionally biased region" description="Low complexity" evidence="1">
    <location>
        <begin position="12"/>
        <end position="21"/>
    </location>
</feature>